<dbReference type="PANTHER" id="PTHR11860:SF62">
    <property type="entry name" value="CMRF35-LIKE MOLECULE 9"/>
    <property type="match status" value="1"/>
</dbReference>
<dbReference type="Proteomes" id="UP000002280">
    <property type="component" value="Unplaced"/>
</dbReference>
<evidence type="ECO:0000256" key="4">
    <source>
        <dbReference type="ARBA" id="ARBA00023136"/>
    </source>
</evidence>
<dbReference type="InterPro" id="IPR003599">
    <property type="entry name" value="Ig_sub"/>
</dbReference>
<keyword evidence="9" id="KW-1185">Reference proteome</keyword>
<dbReference type="InterPro" id="IPR050671">
    <property type="entry name" value="CD300_family_receptors"/>
</dbReference>
<proteinExistence type="predicted"/>
<evidence type="ECO:0000256" key="3">
    <source>
        <dbReference type="ARBA" id="ARBA00022729"/>
    </source>
</evidence>
<dbReference type="GeneTree" id="ENSGT00940000162429"/>
<evidence type="ECO:0000259" key="7">
    <source>
        <dbReference type="PROSITE" id="PS50835"/>
    </source>
</evidence>
<dbReference type="SUPFAM" id="SSF48726">
    <property type="entry name" value="Immunoglobulin"/>
    <property type="match status" value="1"/>
</dbReference>
<name>H9H9R3_MONDO</name>
<dbReference type="InParanoid" id="H9H9R3"/>
<dbReference type="SMART" id="SM00409">
    <property type="entry name" value="IG"/>
    <property type="match status" value="1"/>
</dbReference>
<dbReference type="OMA" id="WNQMVET"/>
<keyword evidence="5" id="KW-1015">Disulfide bond</keyword>
<evidence type="ECO:0000256" key="1">
    <source>
        <dbReference type="ARBA" id="ARBA00004370"/>
    </source>
</evidence>
<keyword evidence="3 6" id="KW-0732">Signal</keyword>
<dbReference type="InterPro" id="IPR013106">
    <property type="entry name" value="Ig_V-set"/>
</dbReference>
<feature type="signal peptide" evidence="6">
    <location>
        <begin position="1"/>
        <end position="17"/>
    </location>
</feature>
<evidence type="ECO:0000256" key="6">
    <source>
        <dbReference type="SAM" id="SignalP"/>
    </source>
</evidence>
<reference evidence="8" key="2">
    <citation type="submission" date="2025-08" db="UniProtKB">
        <authorList>
            <consortium name="Ensembl"/>
        </authorList>
    </citation>
    <scope>IDENTIFICATION</scope>
</reference>
<dbReference type="GO" id="GO:0005886">
    <property type="term" value="C:plasma membrane"/>
    <property type="evidence" value="ECO:0000318"/>
    <property type="project" value="GO_Central"/>
</dbReference>
<dbReference type="InterPro" id="IPR013783">
    <property type="entry name" value="Ig-like_fold"/>
</dbReference>
<dbReference type="PROSITE" id="PS50835">
    <property type="entry name" value="IG_LIKE"/>
    <property type="match status" value="1"/>
</dbReference>
<sequence>MMRLLLLWGWIIIPGYGAMVGPKEVSGPEGSSLSVQCFYEDKHEENSKYWCKVTGLFFQRCITIITTESGKEETDGKMSIMDNPQSRTFTVIMRNLTLKDAGQYQCGISRFGVDEVFEVTVVVFSGKIFSLQTWRTEAKMG</sequence>
<dbReference type="Bgee" id="ENSMODG00000025450">
    <property type="expression patterns" value="Expressed in heart and 16 other cell types or tissues"/>
</dbReference>
<dbReference type="AlphaFoldDB" id="H9H9R3"/>
<dbReference type="Gene3D" id="2.60.40.10">
    <property type="entry name" value="Immunoglobulins"/>
    <property type="match status" value="1"/>
</dbReference>
<dbReference type="GO" id="GO:0007165">
    <property type="term" value="P:signal transduction"/>
    <property type="evidence" value="ECO:0000318"/>
    <property type="project" value="GO_Central"/>
</dbReference>
<dbReference type="FunFam" id="2.60.40.10:FF:000370">
    <property type="entry name" value="CMRF35-like molecule 1"/>
    <property type="match status" value="1"/>
</dbReference>
<dbReference type="InterPro" id="IPR036179">
    <property type="entry name" value="Ig-like_dom_sf"/>
</dbReference>
<feature type="domain" description="Ig-like" evidence="7">
    <location>
        <begin position="14"/>
        <end position="120"/>
    </location>
</feature>
<dbReference type="Pfam" id="PF07686">
    <property type="entry name" value="V-set"/>
    <property type="match status" value="1"/>
</dbReference>
<evidence type="ECO:0000256" key="2">
    <source>
        <dbReference type="ARBA" id="ARBA00022692"/>
    </source>
</evidence>
<organism evidence="8 9">
    <name type="scientific">Monodelphis domestica</name>
    <name type="common">Gray short-tailed opossum</name>
    <dbReference type="NCBI Taxonomy" id="13616"/>
    <lineage>
        <taxon>Eukaryota</taxon>
        <taxon>Metazoa</taxon>
        <taxon>Chordata</taxon>
        <taxon>Craniata</taxon>
        <taxon>Vertebrata</taxon>
        <taxon>Euteleostomi</taxon>
        <taxon>Mammalia</taxon>
        <taxon>Metatheria</taxon>
        <taxon>Didelphimorphia</taxon>
        <taxon>Didelphidae</taxon>
        <taxon>Monodelphis</taxon>
    </lineage>
</organism>
<keyword evidence="4" id="KW-0472">Membrane</keyword>
<protein>
    <recommendedName>
        <fullName evidence="7">Ig-like domain-containing protein</fullName>
    </recommendedName>
</protein>
<dbReference type="Ensembl" id="ENSMODT00000039826.3">
    <property type="protein sequence ID" value="ENSMODP00000038226.2"/>
    <property type="gene ID" value="ENSMODG00000025450.3"/>
</dbReference>
<dbReference type="eggNOG" id="ENOG502SURU">
    <property type="taxonomic scope" value="Eukaryota"/>
</dbReference>
<dbReference type="HOGENOM" id="CLU_051023_1_0_1"/>
<reference evidence="8" key="1">
    <citation type="journal article" date="2007" name="Nature">
        <title>Genome of the marsupial Monodelphis domestica reveals innovation in non-coding sequences.</title>
        <authorList>
            <person name="Mikkelsen T.S."/>
            <person name="Wakefield M.J."/>
            <person name="Aken B."/>
            <person name="Amemiya C.T."/>
            <person name="Chang J.L."/>
            <person name="Duke S."/>
            <person name="Garber M."/>
            <person name="Gentles A.J."/>
            <person name="Goodstadt L."/>
            <person name="Heger A."/>
            <person name="Jurka J."/>
            <person name="Kamal M."/>
            <person name="Mauceli E."/>
            <person name="Searle S.M."/>
            <person name="Sharpe T."/>
            <person name="Baker M.L."/>
            <person name="Batzer M.A."/>
            <person name="Benos P.V."/>
            <person name="Belov K."/>
            <person name="Clamp M."/>
            <person name="Cook A."/>
            <person name="Cuff J."/>
            <person name="Das R."/>
            <person name="Davidow L."/>
            <person name="Deakin J.E."/>
            <person name="Fazzari M.J."/>
            <person name="Glass J.L."/>
            <person name="Grabherr M."/>
            <person name="Greally J.M."/>
            <person name="Gu W."/>
            <person name="Hore T.A."/>
            <person name="Huttley G.A."/>
            <person name="Kleber M."/>
            <person name="Jirtle R.L."/>
            <person name="Koina E."/>
            <person name="Lee J.T."/>
            <person name="Mahony S."/>
            <person name="Marra M.A."/>
            <person name="Miller R.D."/>
            <person name="Nicholls R.D."/>
            <person name="Oda M."/>
            <person name="Papenfuss A.T."/>
            <person name="Parra Z.E."/>
            <person name="Pollock D.D."/>
            <person name="Ray D.A."/>
            <person name="Schein J.E."/>
            <person name="Speed T.P."/>
            <person name="Thompson K."/>
            <person name="VandeBerg J.L."/>
            <person name="Wade C.M."/>
            <person name="Walker J.A."/>
            <person name="Waters P.D."/>
            <person name="Webber C."/>
            <person name="Weidman J.R."/>
            <person name="Xie X."/>
            <person name="Zody M.C."/>
            <person name="Baldwin J."/>
            <person name="Abdouelleil A."/>
            <person name="Abdulkadir J."/>
            <person name="Abebe A."/>
            <person name="Abera B."/>
            <person name="Abreu J."/>
            <person name="Acer S.C."/>
            <person name="Aftuck L."/>
            <person name="Alexander A."/>
            <person name="An P."/>
            <person name="Anderson E."/>
            <person name="Anderson S."/>
            <person name="Arachi H."/>
            <person name="Azer M."/>
            <person name="Bachantsang P."/>
            <person name="Barry A."/>
            <person name="Bayul T."/>
            <person name="Berlin A."/>
            <person name="Bessette D."/>
            <person name="Bloom T."/>
            <person name="Bloom T."/>
            <person name="Boguslavskiy L."/>
            <person name="Bonnet C."/>
            <person name="Boukhgalter B."/>
            <person name="Bourzgui I."/>
            <person name="Brown A."/>
            <person name="Cahill P."/>
            <person name="Channer S."/>
            <person name="Cheshatsang Y."/>
            <person name="Chuda L."/>
            <person name="Citroen M."/>
            <person name="Collymore A."/>
            <person name="Cooke P."/>
            <person name="Costello M."/>
            <person name="D'Aco K."/>
            <person name="Daza R."/>
            <person name="De Haan G."/>
            <person name="DeGray S."/>
            <person name="DeMaso C."/>
            <person name="Dhargay N."/>
            <person name="Dooley K."/>
            <person name="Dooley E."/>
            <person name="Doricent M."/>
            <person name="Dorje P."/>
            <person name="Dorjee K."/>
            <person name="Dupes A."/>
            <person name="Elong R."/>
            <person name="Falk J."/>
            <person name="Farina A."/>
            <person name="Faro S."/>
            <person name="Ferguson D."/>
            <person name="Fisher S."/>
            <person name="Foley C.D."/>
            <person name="Franke A."/>
            <person name="Friedrich D."/>
            <person name="Gadbois L."/>
            <person name="Gearin G."/>
            <person name="Gearin C.R."/>
            <person name="Giannoukos G."/>
            <person name="Goode T."/>
            <person name="Graham J."/>
            <person name="Grandbois E."/>
            <person name="Grewal S."/>
            <person name="Gyaltsen K."/>
            <person name="Hafez N."/>
            <person name="Hagos B."/>
            <person name="Hall J."/>
            <person name="Henson C."/>
            <person name="Hollinger A."/>
            <person name="Honan T."/>
            <person name="Huard M.D."/>
            <person name="Hughes L."/>
            <person name="Hurhula B."/>
            <person name="Husby M.E."/>
            <person name="Kamat A."/>
            <person name="Kanga B."/>
            <person name="Kashin S."/>
            <person name="Khazanovich D."/>
            <person name="Kisner P."/>
            <person name="Lance K."/>
            <person name="Lara M."/>
            <person name="Lee W."/>
            <person name="Lennon N."/>
            <person name="Letendre F."/>
            <person name="LeVine R."/>
            <person name="Lipovsky A."/>
            <person name="Liu X."/>
            <person name="Liu J."/>
            <person name="Liu S."/>
            <person name="Lokyitsang T."/>
            <person name="Lokyitsang Y."/>
            <person name="Lubonja R."/>
            <person name="Lui A."/>
            <person name="MacDonald P."/>
            <person name="Magnisalis V."/>
            <person name="Maru K."/>
            <person name="Matthews C."/>
            <person name="McCusker W."/>
            <person name="McDonough S."/>
            <person name="Mehta T."/>
            <person name="Meldrim J."/>
            <person name="Meneus L."/>
            <person name="Mihai O."/>
            <person name="Mihalev A."/>
            <person name="Mihova T."/>
            <person name="Mittelman R."/>
            <person name="Mlenga V."/>
            <person name="Montmayeur A."/>
            <person name="Mulrain L."/>
            <person name="Navidi A."/>
            <person name="Naylor J."/>
            <person name="Negash T."/>
            <person name="Nguyen T."/>
            <person name="Nguyen N."/>
            <person name="Nicol R."/>
            <person name="Norbu C."/>
            <person name="Norbu N."/>
            <person name="Novod N."/>
            <person name="O'Neill B."/>
            <person name="Osman S."/>
            <person name="Markiewicz E."/>
            <person name="Oyono O.L."/>
            <person name="Patti C."/>
            <person name="Phunkhang P."/>
            <person name="Pierre F."/>
            <person name="Priest M."/>
            <person name="Raghuraman S."/>
            <person name="Rege F."/>
            <person name="Reyes R."/>
            <person name="Rise C."/>
            <person name="Rogov P."/>
            <person name="Ross K."/>
            <person name="Ryan E."/>
            <person name="Settipalli S."/>
            <person name="Shea T."/>
            <person name="Sherpa N."/>
            <person name="Shi L."/>
            <person name="Shih D."/>
            <person name="Sparrow T."/>
            <person name="Spaulding J."/>
            <person name="Stalker J."/>
            <person name="Stange-Thomann N."/>
            <person name="Stavropoulos S."/>
            <person name="Stone C."/>
            <person name="Strader C."/>
            <person name="Tesfaye S."/>
            <person name="Thomson T."/>
            <person name="Thoulutsang Y."/>
            <person name="Thoulutsang D."/>
            <person name="Topham K."/>
            <person name="Topping I."/>
            <person name="Tsamla T."/>
            <person name="Vassiliev H."/>
            <person name="Vo A."/>
            <person name="Wangchuk T."/>
            <person name="Wangdi T."/>
            <person name="Weiand M."/>
            <person name="Wilkinson J."/>
            <person name="Wilson A."/>
            <person name="Yadav S."/>
            <person name="Young G."/>
            <person name="Yu Q."/>
            <person name="Zembek L."/>
            <person name="Zhong D."/>
            <person name="Zimmer A."/>
            <person name="Zwirko Z."/>
            <person name="Jaffe D.B."/>
            <person name="Alvarez P."/>
            <person name="Brockman W."/>
            <person name="Butler J."/>
            <person name="Chin C."/>
            <person name="Gnerre S."/>
            <person name="MacCallum I."/>
            <person name="Graves J.A."/>
            <person name="Ponting C.P."/>
            <person name="Breen M."/>
            <person name="Samollow P.B."/>
            <person name="Lander E.S."/>
            <person name="Lindblad-Toh K."/>
        </authorList>
    </citation>
    <scope>NUCLEOTIDE SEQUENCE [LARGE SCALE GENOMIC DNA]</scope>
</reference>
<dbReference type="InterPro" id="IPR007110">
    <property type="entry name" value="Ig-like_dom"/>
</dbReference>
<dbReference type="GO" id="GO:0004888">
    <property type="term" value="F:transmembrane signaling receptor activity"/>
    <property type="evidence" value="ECO:0000318"/>
    <property type="project" value="GO_Central"/>
</dbReference>
<dbReference type="STRING" id="13616.ENSMODP00000038226"/>
<evidence type="ECO:0000256" key="5">
    <source>
        <dbReference type="ARBA" id="ARBA00023157"/>
    </source>
</evidence>
<dbReference type="CDD" id="cd05716">
    <property type="entry name" value="IgV_pIgR_like"/>
    <property type="match status" value="1"/>
</dbReference>
<dbReference type="PANTHER" id="PTHR11860">
    <property type="entry name" value="POLYMERIC-IMMUNOGLOBULIN RECEPTOR"/>
    <property type="match status" value="1"/>
</dbReference>
<evidence type="ECO:0000313" key="9">
    <source>
        <dbReference type="Proteomes" id="UP000002280"/>
    </source>
</evidence>
<keyword evidence="2" id="KW-0812">Transmembrane</keyword>
<feature type="chain" id="PRO_5023816105" description="Ig-like domain-containing protein" evidence="6">
    <location>
        <begin position="18"/>
        <end position="141"/>
    </location>
</feature>
<accession>H9H9R3</accession>
<evidence type="ECO:0000313" key="8">
    <source>
        <dbReference type="Ensembl" id="ENSMODP00000038226.2"/>
    </source>
</evidence>
<reference evidence="8" key="3">
    <citation type="submission" date="2025-09" db="UniProtKB">
        <authorList>
            <consortium name="Ensembl"/>
        </authorList>
    </citation>
    <scope>IDENTIFICATION</scope>
</reference>
<comment type="subcellular location">
    <subcellularLocation>
        <location evidence="1">Membrane</location>
    </subcellularLocation>
</comment>